<keyword evidence="4" id="KW-1185">Reference proteome</keyword>
<dbReference type="SUPFAM" id="SSF54593">
    <property type="entry name" value="Glyoxalase/Bleomycin resistance protein/Dihydroxybiphenyl dioxygenase"/>
    <property type="match status" value="2"/>
</dbReference>
<organism evidence="3 4">
    <name type="scientific">Streptomyces albiaxialis</name>
    <dbReference type="NCBI Taxonomy" id="329523"/>
    <lineage>
        <taxon>Bacteria</taxon>
        <taxon>Bacillati</taxon>
        <taxon>Actinomycetota</taxon>
        <taxon>Actinomycetes</taxon>
        <taxon>Kitasatosporales</taxon>
        <taxon>Streptomycetaceae</taxon>
        <taxon>Streptomyces</taxon>
    </lineage>
</organism>
<comment type="caution">
    <text evidence="3">The sequence shown here is derived from an EMBL/GenBank/DDBJ whole genome shotgun (WGS) entry which is preliminary data.</text>
</comment>
<feature type="region of interest" description="Disordered" evidence="1">
    <location>
        <begin position="110"/>
        <end position="138"/>
    </location>
</feature>
<gene>
    <name evidence="3" type="ORF">GCM10009801_62460</name>
</gene>
<protein>
    <submittedName>
        <fullName evidence="3">VOC family protein</fullName>
    </submittedName>
</protein>
<dbReference type="Gene3D" id="3.10.180.10">
    <property type="entry name" value="2,3-Dihydroxybiphenyl 1,2-Dioxygenase, domain 1"/>
    <property type="match status" value="2"/>
</dbReference>
<proteinExistence type="predicted"/>
<evidence type="ECO:0000259" key="2">
    <source>
        <dbReference type="PROSITE" id="PS51819"/>
    </source>
</evidence>
<evidence type="ECO:0000313" key="4">
    <source>
        <dbReference type="Proteomes" id="UP001500016"/>
    </source>
</evidence>
<dbReference type="Pfam" id="PF00903">
    <property type="entry name" value="Glyoxalase"/>
    <property type="match status" value="1"/>
</dbReference>
<sequence>MPLHRLQSIVMGVPDVEETAAYYTDFGLRPEGEGWFSTRDGGRQLRIVAAPFRTLLDVVVGVDDPDDLDRAARTLRALDVGCVREGGRLVAVDDATGLRATLEIGPRLRQPIVPPTPYNGPGRTERAAGRAPGVLRTDPVRPRRLGHAVLGSTDQERTMRFLVDGLGFRVSDHIKGEGSFLRCSEDHHNLLVLRSPVSFLHHTAWQVDDIDDIGRGAAAMLEGRPERHVWGLGRHYAGSNFFWYLKDPAGNFSEYYSDMDCVPEDQLWTPEELEGAQGLYSWGPPPPPSFIRPEDLAAHMTGAHAPR</sequence>
<accession>A0ABN2WKQ4</accession>
<evidence type="ECO:0000313" key="3">
    <source>
        <dbReference type="EMBL" id="GAA2094443.1"/>
    </source>
</evidence>
<dbReference type="InterPro" id="IPR004360">
    <property type="entry name" value="Glyas_Fos-R_dOase_dom"/>
</dbReference>
<reference evidence="3 4" key="1">
    <citation type="journal article" date="2019" name="Int. J. Syst. Evol. Microbiol.">
        <title>The Global Catalogue of Microorganisms (GCM) 10K type strain sequencing project: providing services to taxonomists for standard genome sequencing and annotation.</title>
        <authorList>
            <consortium name="The Broad Institute Genomics Platform"/>
            <consortium name="The Broad Institute Genome Sequencing Center for Infectious Disease"/>
            <person name="Wu L."/>
            <person name="Ma J."/>
        </authorList>
    </citation>
    <scope>NUCLEOTIDE SEQUENCE [LARGE SCALE GENOMIC DNA]</scope>
    <source>
        <strain evidence="3 4">JCM 15478</strain>
    </source>
</reference>
<name>A0ABN2WKQ4_9ACTN</name>
<dbReference type="PROSITE" id="PS51819">
    <property type="entry name" value="VOC"/>
    <property type="match status" value="1"/>
</dbReference>
<feature type="domain" description="VOC" evidence="2">
    <location>
        <begin position="144"/>
        <end position="258"/>
    </location>
</feature>
<dbReference type="EMBL" id="BAAAPE010000015">
    <property type="protein sequence ID" value="GAA2094443.1"/>
    <property type="molecule type" value="Genomic_DNA"/>
</dbReference>
<dbReference type="Proteomes" id="UP001500016">
    <property type="component" value="Unassembled WGS sequence"/>
</dbReference>
<dbReference type="InterPro" id="IPR037523">
    <property type="entry name" value="VOC_core"/>
</dbReference>
<dbReference type="RefSeq" id="WP_344532936.1">
    <property type="nucleotide sequence ID" value="NZ_BAAAPE010000015.1"/>
</dbReference>
<dbReference type="InterPro" id="IPR029068">
    <property type="entry name" value="Glyas_Bleomycin-R_OHBP_Dase"/>
</dbReference>
<evidence type="ECO:0000256" key="1">
    <source>
        <dbReference type="SAM" id="MobiDB-lite"/>
    </source>
</evidence>